<dbReference type="InterPro" id="IPR050266">
    <property type="entry name" value="AB_hydrolase_sf"/>
</dbReference>
<reference evidence="2 3" key="1">
    <citation type="submission" date="2016-10" db="EMBL/GenBank/DDBJ databases">
        <authorList>
            <person name="Varghese N."/>
            <person name="Submissions S."/>
        </authorList>
    </citation>
    <scope>NUCLEOTIDE SEQUENCE [LARGE SCALE GENOMIC DNA]</scope>
    <source>
        <strain evidence="2 3">BS3111</strain>
    </source>
</reference>
<dbReference type="InterPro" id="IPR029058">
    <property type="entry name" value="AB_hydrolase_fold"/>
</dbReference>
<dbReference type="Pfam" id="PF00561">
    <property type="entry name" value="Abhydrolase_1"/>
    <property type="match status" value="1"/>
</dbReference>
<name>A0ABY0UHA3_9PSED</name>
<sequence>MNCPAPLLYVRTSMLDMAYEAHGPADGEPVILLHGFPYDPRSYDGIAPALGEQGYRVLVPYLRGYGPTRFINTQVMRSGQQAALARDLLDFMDALSIAQATLAGYDWGGRAACIVAALWPERVRGLVTGDGYNIQDIAHSHEPQAPETEHRLWYQYYFHTPRGVAGLTAHRRELCRLLWALWSPSWAEGPSQYEQTALSFDNPDFVEVVIHSYRHRFMYAPGDPALESIEQALAQQPPISVPSISLCGADDGVGPAPEEDDDLAHFSGFYRRQVLPGVGHNIPQEAPRATLAALLELLRPLDPSAASLKLDSFYRARR</sequence>
<proteinExistence type="predicted"/>
<dbReference type="PRINTS" id="PR00412">
    <property type="entry name" value="EPOXHYDRLASE"/>
</dbReference>
<organism evidence="2 3">
    <name type="scientific">Pseudomonas trivialis</name>
    <dbReference type="NCBI Taxonomy" id="200450"/>
    <lineage>
        <taxon>Bacteria</taxon>
        <taxon>Pseudomonadati</taxon>
        <taxon>Pseudomonadota</taxon>
        <taxon>Gammaproteobacteria</taxon>
        <taxon>Pseudomonadales</taxon>
        <taxon>Pseudomonadaceae</taxon>
        <taxon>Pseudomonas</taxon>
    </lineage>
</organism>
<feature type="domain" description="AB hydrolase-1" evidence="1">
    <location>
        <begin position="29"/>
        <end position="283"/>
    </location>
</feature>
<dbReference type="InterPro" id="IPR000073">
    <property type="entry name" value="AB_hydrolase_1"/>
</dbReference>
<gene>
    <name evidence="2" type="ORF">SAMN04490205_3272</name>
</gene>
<dbReference type="SUPFAM" id="SSF53474">
    <property type="entry name" value="alpha/beta-Hydrolases"/>
    <property type="match status" value="1"/>
</dbReference>
<dbReference type="RefSeq" id="WP_057008947.1">
    <property type="nucleotide sequence ID" value="NZ_JYLK01000011.1"/>
</dbReference>
<evidence type="ECO:0000259" key="1">
    <source>
        <dbReference type="Pfam" id="PF00561"/>
    </source>
</evidence>
<protein>
    <submittedName>
        <fullName evidence="2">Pimeloyl-ACP methyl ester carboxylesterase</fullName>
    </submittedName>
</protein>
<evidence type="ECO:0000313" key="3">
    <source>
        <dbReference type="Proteomes" id="UP000183126"/>
    </source>
</evidence>
<accession>A0ABY0UHA3</accession>
<dbReference type="PANTHER" id="PTHR43798:SF33">
    <property type="entry name" value="HYDROLASE, PUTATIVE (AFU_ORTHOLOGUE AFUA_2G14860)-RELATED"/>
    <property type="match status" value="1"/>
</dbReference>
<dbReference type="Proteomes" id="UP000183126">
    <property type="component" value="Chromosome I"/>
</dbReference>
<keyword evidence="3" id="KW-1185">Reference proteome</keyword>
<dbReference type="PANTHER" id="PTHR43798">
    <property type="entry name" value="MONOACYLGLYCEROL LIPASE"/>
    <property type="match status" value="1"/>
</dbReference>
<evidence type="ECO:0000313" key="2">
    <source>
        <dbReference type="EMBL" id="SDS67982.1"/>
    </source>
</evidence>
<dbReference type="InterPro" id="IPR000639">
    <property type="entry name" value="Epox_hydrolase-like"/>
</dbReference>
<dbReference type="EMBL" id="LT629760">
    <property type="protein sequence ID" value="SDS67982.1"/>
    <property type="molecule type" value="Genomic_DNA"/>
</dbReference>
<dbReference type="Gene3D" id="3.40.50.1820">
    <property type="entry name" value="alpha/beta hydrolase"/>
    <property type="match status" value="1"/>
</dbReference>